<organism evidence="3 4">
    <name type="scientific">Scleromatobacter humisilvae</name>
    <dbReference type="NCBI Taxonomy" id="2897159"/>
    <lineage>
        <taxon>Bacteria</taxon>
        <taxon>Pseudomonadati</taxon>
        <taxon>Pseudomonadota</taxon>
        <taxon>Betaproteobacteria</taxon>
        <taxon>Burkholderiales</taxon>
        <taxon>Sphaerotilaceae</taxon>
        <taxon>Scleromatobacter</taxon>
    </lineage>
</organism>
<comment type="caution">
    <text evidence="3">The sequence shown here is derived from an EMBL/GenBank/DDBJ whole genome shotgun (WGS) entry which is preliminary data.</text>
</comment>
<protein>
    <submittedName>
        <fullName evidence="3">Uncharacterized protein</fullName>
    </submittedName>
</protein>
<accession>A0A9X1YLG7</accession>
<reference evidence="3" key="1">
    <citation type="submission" date="2021-11" db="EMBL/GenBank/DDBJ databases">
        <title>BS-T2-15 a new species belonging to the Comamonadaceae family isolated from the soil of a French oak forest.</title>
        <authorList>
            <person name="Mieszkin S."/>
            <person name="Alain K."/>
        </authorList>
    </citation>
    <scope>NUCLEOTIDE SEQUENCE</scope>
    <source>
        <strain evidence="3">BS-T2-15</strain>
    </source>
</reference>
<keyword evidence="4" id="KW-1185">Reference proteome</keyword>
<dbReference type="EMBL" id="JAJLJH010000003">
    <property type="protein sequence ID" value="MCK9686923.1"/>
    <property type="molecule type" value="Genomic_DNA"/>
</dbReference>
<sequence length="173" mass="18287">MTATRRAAFVALALALAAGASDAGGLDLHASADAADVGLPAYPGSIRRSDPSGDPTGFSFGLWGESFGIKLAVASYRSVDGIDKVAAFYRDALARYGPVLDCSRAAKKPDAPKSRHDDKSDKDKPVTCDSDSSDAGARLYKVGTEHSQRVFKATPWHDGTSFELVRIEQHGTD</sequence>
<gene>
    <name evidence="3" type="ORF">LPC04_14515</name>
</gene>
<evidence type="ECO:0000256" key="1">
    <source>
        <dbReference type="SAM" id="MobiDB-lite"/>
    </source>
</evidence>
<evidence type="ECO:0000313" key="3">
    <source>
        <dbReference type="EMBL" id="MCK9686923.1"/>
    </source>
</evidence>
<proteinExistence type="predicted"/>
<name>A0A9X1YLG7_9BURK</name>
<dbReference type="Proteomes" id="UP001139353">
    <property type="component" value="Unassembled WGS sequence"/>
</dbReference>
<keyword evidence="2" id="KW-0732">Signal</keyword>
<feature type="region of interest" description="Disordered" evidence="1">
    <location>
        <begin position="105"/>
        <end position="134"/>
    </location>
</feature>
<evidence type="ECO:0000313" key="4">
    <source>
        <dbReference type="Proteomes" id="UP001139353"/>
    </source>
</evidence>
<feature type="chain" id="PRO_5040797560" evidence="2">
    <location>
        <begin position="24"/>
        <end position="173"/>
    </location>
</feature>
<feature type="signal peptide" evidence="2">
    <location>
        <begin position="1"/>
        <end position="23"/>
    </location>
</feature>
<dbReference type="AlphaFoldDB" id="A0A9X1YLG7"/>
<dbReference type="RefSeq" id="WP_275682960.1">
    <property type="nucleotide sequence ID" value="NZ_JAJLJH010000003.1"/>
</dbReference>
<evidence type="ECO:0000256" key="2">
    <source>
        <dbReference type="SAM" id="SignalP"/>
    </source>
</evidence>
<feature type="compositionally biased region" description="Basic and acidic residues" evidence="1">
    <location>
        <begin position="107"/>
        <end position="126"/>
    </location>
</feature>